<protein>
    <submittedName>
        <fullName evidence="4">PspC domain-containing protein</fullName>
    </submittedName>
</protein>
<feature type="transmembrane region" description="Helical" evidence="2">
    <location>
        <begin position="165"/>
        <end position="186"/>
    </location>
</feature>
<evidence type="ECO:0000313" key="5">
    <source>
        <dbReference type="Proteomes" id="UP000663937"/>
    </source>
</evidence>
<sequence length="550" mass="54986">MDTSTPAPADQPPAPAAGEPPYPPAGQPPFPPAGQQPYPPAGQPPYGAPTRSGSDGFFDGIRRIGIVRSEQRWIGGVAGGIALRFGIDPLLVRGIIIVTAIFGGGAGFILYAFAWALLPEQVDGRIHLQETIHGRFDVALLGAIGLFIVGTSTDDWWFGGWGMQGFGWFSGLLWFAAIATVVGLVISSATRRGGGNPAGGPPYPARSPQYPAGSPQASTYPAPPAPGAAARAAGGYAGHAPGTPPPPPQARGYAGPAASGYASPTAGGYASPAASGYAGQPAGSYAGHAGPTAAGYAGRPARSQAGPPAGYATAPPVPPKPRRPVVHGPGSAAVGAVVGLSLVTLAGLLIADRTEGLDLSVGLTAAGIGIVLAGIGIIVAGLRGRSSGTLGFLAITGIVLAVPAAAITQGDWDTSWNNDPTTVRLIAPEGQWSPSTPAQASEGVAAAVGDLNVDLTQLATDGQVVEVPISLGAGQLTITVPSDTPVSAVVKLAAGDISWDVEDNPQEISGVSGSREYEFASDEVAAGENAQIVLHVESGAGAVRVVEVSR</sequence>
<dbReference type="AlphaFoldDB" id="A0A8A4ZDE1"/>
<dbReference type="EMBL" id="CP071868">
    <property type="protein sequence ID" value="QTE29934.1"/>
    <property type="molecule type" value="Genomic_DNA"/>
</dbReference>
<feature type="compositionally biased region" description="Low complexity" evidence="1">
    <location>
        <begin position="227"/>
        <end position="241"/>
    </location>
</feature>
<proteinExistence type="predicted"/>
<feature type="compositionally biased region" description="Low complexity" evidence="1">
    <location>
        <begin position="305"/>
        <end position="314"/>
    </location>
</feature>
<feature type="compositionally biased region" description="Pro residues" evidence="1">
    <location>
        <begin position="9"/>
        <end position="47"/>
    </location>
</feature>
<feature type="transmembrane region" description="Helical" evidence="2">
    <location>
        <begin position="95"/>
        <end position="118"/>
    </location>
</feature>
<feature type="transmembrane region" description="Helical" evidence="2">
    <location>
        <begin position="389"/>
        <end position="407"/>
    </location>
</feature>
<organism evidence="4 5">
    <name type="scientific">Pengzhenrongella sicca</name>
    <dbReference type="NCBI Taxonomy" id="2819238"/>
    <lineage>
        <taxon>Bacteria</taxon>
        <taxon>Bacillati</taxon>
        <taxon>Actinomycetota</taxon>
        <taxon>Actinomycetes</taxon>
        <taxon>Micrococcales</taxon>
        <taxon>Pengzhenrongella</taxon>
    </lineage>
</organism>
<keyword evidence="2" id="KW-0472">Membrane</keyword>
<feature type="region of interest" description="Disordered" evidence="1">
    <location>
        <begin position="1"/>
        <end position="52"/>
    </location>
</feature>
<dbReference type="KEGG" id="psic:J4E96_02600"/>
<dbReference type="RefSeq" id="WP_264466179.1">
    <property type="nucleotide sequence ID" value="NZ_CP071868.1"/>
</dbReference>
<reference evidence="4" key="1">
    <citation type="submission" date="2021-03" db="EMBL/GenBank/DDBJ databases">
        <title>Pengzhenrongella sicca gen. nov., sp. nov., a new member of suborder Micrococcineae isolated from High-Arctic tundra soil.</title>
        <authorList>
            <person name="Peng F."/>
        </authorList>
    </citation>
    <scope>NUCLEOTIDE SEQUENCE</scope>
    <source>
        <strain evidence="4">LRZ-2</strain>
    </source>
</reference>
<keyword evidence="5" id="KW-1185">Reference proteome</keyword>
<feature type="transmembrane region" description="Helical" evidence="2">
    <location>
        <begin position="330"/>
        <end position="351"/>
    </location>
</feature>
<evidence type="ECO:0000256" key="1">
    <source>
        <dbReference type="SAM" id="MobiDB-lite"/>
    </source>
</evidence>
<evidence type="ECO:0000256" key="2">
    <source>
        <dbReference type="SAM" id="Phobius"/>
    </source>
</evidence>
<dbReference type="InterPro" id="IPR007168">
    <property type="entry name" value="Phageshock_PspC_N"/>
</dbReference>
<evidence type="ECO:0000259" key="3">
    <source>
        <dbReference type="Pfam" id="PF04024"/>
    </source>
</evidence>
<feature type="region of interest" description="Disordered" evidence="1">
    <location>
        <begin position="294"/>
        <end position="317"/>
    </location>
</feature>
<accession>A0A8A4ZDE1</accession>
<keyword evidence="2" id="KW-0812">Transmembrane</keyword>
<name>A0A8A4ZDE1_9MICO</name>
<feature type="transmembrane region" description="Helical" evidence="2">
    <location>
        <begin position="138"/>
        <end position="159"/>
    </location>
</feature>
<gene>
    <name evidence="4" type="ORF">J4E96_02600</name>
</gene>
<feature type="domain" description="Phage shock protein PspC N-terminal" evidence="3">
    <location>
        <begin position="67"/>
        <end position="120"/>
    </location>
</feature>
<dbReference type="Pfam" id="PF04024">
    <property type="entry name" value="PspC"/>
    <property type="match status" value="1"/>
</dbReference>
<dbReference type="PANTHER" id="PTHR48125:SF10">
    <property type="entry name" value="OS12G0136300 PROTEIN"/>
    <property type="match status" value="1"/>
</dbReference>
<keyword evidence="2" id="KW-1133">Transmembrane helix</keyword>
<feature type="transmembrane region" description="Helical" evidence="2">
    <location>
        <begin position="363"/>
        <end position="382"/>
    </location>
</feature>
<dbReference type="PANTHER" id="PTHR48125">
    <property type="entry name" value="LP07818P1"/>
    <property type="match status" value="1"/>
</dbReference>
<feature type="region of interest" description="Disordered" evidence="1">
    <location>
        <begin position="192"/>
        <end position="257"/>
    </location>
</feature>
<evidence type="ECO:0000313" key="4">
    <source>
        <dbReference type="EMBL" id="QTE29934.1"/>
    </source>
</evidence>
<dbReference type="Proteomes" id="UP000663937">
    <property type="component" value="Chromosome"/>
</dbReference>